<dbReference type="GeneID" id="29999407"/>
<reference evidence="5" key="2">
    <citation type="submission" date="2016-10" db="EMBL/GenBank/DDBJ databases">
        <authorList>
            <person name="de Groot N.N."/>
        </authorList>
    </citation>
    <scope>NUCLEOTIDE SEQUENCE</scope>
</reference>
<reference evidence="5" key="1">
    <citation type="submission" date="2016-10" db="EMBL/GenBank/DDBJ databases">
        <title>Chloroplast genomes as a tool to resolve red algal phylogenies: a case study in the Nemaliales.</title>
        <authorList>
            <person name="Costa J.F."/>
            <person name="Lin S.M."/>
            <person name="Macaya E.C."/>
            <person name="Fernandez-Garcia C."/>
            <person name="Verbruggen H."/>
        </authorList>
    </citation>
    <scope>NUCLEOTIDE SEQUENCE</scope>
</reference>
<keyword evidence="4 5" id="KW-0934">Plastid</keyword>
<name>A0A1G4NVG8_9FLOR</name>
<dbReference type="PANTHER" id="PTHR39638:SF2">
    <property type="entry name" value="YCF35"/>
    <property type="match status" value="1"/>
</dbReference>
<evidence type="ECO:0000256" key="4">
    <source>
        <dbReference type="ARBA" id="ARBA00022640"/>
    </source>
</evidence>
<sequence length="128" mass="14894">MSHLSKIQTKMTDTDTLRDTLKDFNILYTIKHTNNQDKPSILLSNDFEGTKHIKAEFTWTNNNYELVADSSTWQDKIFLEHWQHKVYQKYASNTIIKEGIKAGFTSNLSYTSSSNDGTIKLVLEKWSR</sequence>
<comment type="similarity">
    <text evidence="2">Belongs to the ycf35 family.</text>
</comment>
<dbReference type="PANTHER" id="PTHR39638">
    <property type="entry name" value="YCF35"/>
    <property type="match status" value="1"/>
</dbReference>
<protein>
    <recommendedName>
        <fullName evidence="3">Uncharacterized protein ycf35</fullName>
    </recommendedName>
</protein>
<accession>A0A1G4NVG8</accession>
<evidence type="ECO:0000256" key="3">
    <source>
        <dbReference type="ARBA" id="ARBA00021585"/>
    </source>
</evidence>
<dbReference type="InterPro" id="IPR009666">
    <property type="entry name" value="Uncharacterised_Ycf35"/>
</dbReference>
<proteinExistence type="inferred from homology"/>
<evidence type="ECO:0000313" key="5">
    <source>
        <dbReference type="EMBL" id="SCW22479.1"/>
    </source>
</evidence>
<dbReference type="RefSeq" id="YP_009314225.1">
    <property type="nucleotide sequence ID" value="NC_031661.1"/>
</dbReference>
<organism evidence="5">
    <name type="scientific">Liagora harveyana</name>
    <dbReference type="NCBI Taxonomy" id="406718"/>
    <lineage>
        <taxon>Eukaryota</taxon>
        <taxon>Rhodophyta</taxon>
        <taxon>Florideophyceae</taxon>
        <taxon>Nemaliophycidae</taxon>
        <taxon>Nemaliales</taxon>
        <taxon>Liagoraceae</taxon>
        <taxon>Liagora</taxon>
    </lineage>
</organism>
<dbReference type="GO" id="GO:0009536">
    <property type="term" value="C:plastid"/>
    <property type="evidence" value="ECO:0007669"/>
    <property type="project" value="UniProtKB-SubCell"/>
</dbReference>
<geneLocation type="chloroplast" evidence="5"/>
<keyword evidence="5" id="KW-0150">Chloroplast</keyword>
<evidence type="ECO:0000256" key="2">
    <source>
        <dbReference type="ARBA" id="ARBA00009068"/>
    </source>
</evidence>
<dbReference type="EMBL" id="LT622869">
    <property type="protein sequence ID" value="SCW22479.1"/>
    <property type="molecule type" value="Genomic_DNA"/>
</dbReference>
<evidence type="ECO:0000256" key="1">
    <source>
        <dbReference type="ARBA" id="ARBA00004474"/>
    </source>
</evidence>
<dbReference type="AlphaFoldDB" id="A0A1G4NVG8"/>
<gene>
    <name evidence="5" type="primary">ycf35</name>
    <name evidence="5" type="ORF">J0237_14</name>
</gene>
<dbReference type="Pfam" id="PF06868">
    <property type="entry name" value="DUF1257"/>
    <property type="match status" value="1"/>
</dbReference>
<comment type="subcellular location">
    <subcellularLocation>
        <location evidence="1">Plastid</location>
    </subcellularLocation>
</comment>